<comment type="caution">
    <text evidence="2">The sequence shown here is derived from an EMBL/GenBank/DDBJ whole genome shotgun (WGS) entry which is preliminary data.</text>
</comment>
<reference evidence="2" key="1">
    <citation type="submission" date="2021-03" db="EMBL/GenBank/DDBJ databases">
        <title>Draft genome sequence of rust myrtle Austropuccinia psidii MF-1, a brazilian biotype.</title>
        <authorList>
            <person name="Quecine M.C."/>
            <person name="Pachon D.M.R."/>
            <person name="Bonatelli M.L."/>
            <person name="Correr F.H."/>
            <person name="Franceschini L.M."/>
            <person name="Leite T.F."/>
            <person name="Margarido G.R.A."/>
            <person name="Almeida C.A."/>
            <person name="Ferrarezi J.A."/>
            <person name="Labate C.A."/>
        </authorList>
    </citation>
    <scope>NUCLEOTIDE SEQUENCE</scope>
    <source>
        <strain evidence="2">MF-1</strain>
    </source>
</reference>
<keyword evidence="3" id="KW-1185">Reference proteome</keyword>
<evidence type="ECO:0000313" key="3">
    <source>
        <dbReference type="Proteomes" id="UP000765509"/>
    </source>
</evidence>
<keyword evidence="1" id="KW-0732">Signal</keyword>
<dbReference type="AlphaFoldDB" id="A0A9Q3F8R4"/>
<dbReference type="EMBL" id="AVOT02037601">
    <property type="protein sequence ID" value="MBW0532307.1"/>
    <property type="molecule type" value="Genomic_DNA"/>
</dbReference>
<organism evidence="2 3">
    <name type="scientific">Austropuccinia psidii MF-1</name>
    <dbReference type="NCBI Taxonomy" id="1389203"/>
    <lineage>
        <taxon>Eukaryota</taxon>
        <taxon>Fungi</taxon>
        <taxon>Dikarya</taxon>
        <taxon>Basidiomycota</taxon>
        <taxon>Pucciniomycotina</taxon>
        <taxon>Pucciniomycetes</taxon>
        <taxon>Pucciniales</taxon>
        <taxon>Sphaerophragmiaceae</taxon>
        <taxon>Austropuccinia</taxon>
    </lineage>
</organism>
<proteinExistence type="predicted"/>
<accession>A0A9Q3F8R4</accession>
<evidence type="ECO:0000313" key="2">
    <source>
        <dbReference type="EMBL" id="MBW0532307.1"/>
    </source>
</evidence>
<evidence type="ECO:0000256" key="1">
    <source>
        <dbReference type="SAM" id="SignalP"/>
    </source>
</evidence>
<protein>
    <submittedName>
        <fullName evidence="2">Uncharacterized protein</fullName>
    </submittedName>
</protein>
<name>A0A9Q3F8R4_9BASI</name>
<dbReference type="Proteomes" id="UP000765509">
    <property type="component" value="Unassembled WGS sequence"/>
</dbReference>
<sequence>MRLQHCPPSLPSPLLILLNPRLILSLAYNSYAAVGPSNYASDTALTPPYTSSHPPNMPPTLLTILTLAVPSRHASNTLTSQHASEATYNPYACTDIPTFLDAAYHPYARSDLPICRRRCLQSLLLYNAFPVMLV</sequence>
<feature type="signal peptide" evidence="1">
    <location>
        <begin position="1"/>
        <end position="25"/>
    </location>
</feature>
<gene>
    <name evidence="2" type="ORF">O181_072022</name>
</gene>
<feature type="chain" id="PRO_5040368530" evidence="1">
    <location>
        <begin position="26"/>
        <end position="134"/>
    </location>
</feature>